<evidence type="ECO:0000313" key="2">
    <source>
        <dbReference type="Proteomes" id="UP001598138"/>
    </source>
</evidence>
<comment type="caution">
    <text evidence="1">The sequence shown here is derived from an EMBL/GenBank/DDBJ whole genome shotgun (WGS) entry which is preliminary data.</text>
</comment>
<evidence type="ECO:0000313" key="1">
    <source>
        <dbReference type="EMBL" id="MFD3393908.1"/>
    </source>
</evidence>
<accession>A0ABW6DDB3</accession>
<protein>
    <recommendedName>
        <fullName evidence="3">RadC-like JAB domain-containing protein</fullName>
    </recommendedName>
</protein>
<dbReference type="Proteomes" id="UP001598138">
    <property type="component" value="Unassembled WGS sequence"/>
</dbReference>
<reference evidence="1 2" key="1">
    <citation type="submission" date="2024-03" db="EMBL/GenBank/DDBJ databases">
        <title>Aquirufa genome sequencing.</title>
        <authorList>
            <person name="Pitt A."/>
            <person name="Hahn M.W."/>
        </authorList>
    </citation>
    <scope>NUCLEOTIDE SEQUENCE [LARGE SCALE GENOMIC DNA]</scope>
    <source>
        <strain evidence="1 2">OSTEICH-129V</strain>
    </source>
</reference>
<dbReference type="EMBL" id="JBBKXZ010000001">
    <property type="protein sequence ID" value="MFD3393908.1"/>
    <property type="molecule type" value="Genomic_DNA"/>
</dbReference>
<name>A0ABW6DDB3_9BACT</name>
<keyword evidence="2" id="KW-1185">Reference proteome</keyword>
<organism evidence="1 2">
    <name type="scientific">Aquirufa avitistagni</name>
    <dbReference type="NCBI Taxonomy" id="3104728"/>
    <lineage>
        <taxon>Bacteria</taxon>
        <taxon>Pseudomonadati</taxon>
        <taxon>Bacteroidota</taxon>
        <taxon>Cytophagia</taxon>
        <taxon>Cytophagales</taxon>
        <taxon>Flectobacillaceae</taxon>
        <taxon>Aquirufa</taxon>
    </lineage>
</organism>
<sequence length="22" mass="2417">MVADHLIMTGNSYVSFADAGWM</sequence>
<gene>
    <name evidence="1" type="ORF">U0R10_04685</name>
</gene>
<evidence type="ECO:0008006" key="3">
    <source>
        <dbReference type="Google" id="ProtNLM"/>
    </source>
</evidence>
<dbReference type="RefSeq" id="WP_377983013.1">
    <property type="nucleotide sequence ID" value="NZ_JBBKXZ010000001.1"/>
</dbReference>
<proteinExistence type="predicted"/>